<dbReference type="InterPro" id="IPR003661">
    <property type="entry name" value="HisK_dim/P_dom"/>
</dbReference>
<dbReference type="Proteomes" id="UP001232245">
    <property type="component" value="Unassembled WGS sequence"/>
</dbReference>
<dbReference type="SMART" id="SM00304">
    <property type="entry name" value="HAMP"/>
    <property type="match status" value="1"/>
</dbReference>
<dbReference type="Pfam" id="PF02518">
    <property type="entry name" value="HATPase_c"/>
    <property type="match status" value="1"/>
</dbReference>
<keyword evidence="13 14" id="KW-0472">Membrane</keyword>
<evidence type="ECO:0000256" key="1">
    <source>
        <dbReference type="ARBA" id="ARBA00000085"/>
    </source>
</evidence>
<evidence type="ECO:0000256" key="13">
    <source>
        <dbReference type="ARBA" id="ARBA00023136"/>
    </source>
</evidence>
<keyword evidence="12" id="KW-0902">Two-component regulatory system</keyword>
<dbReference type="SUPFAM" id="SSF158472">
    <property type="entry name" value="HAMP domain-like"/>
    <property type="match status" value="1"/>
</dbReference>
<dbReference type="Gene3D" id="6.10.340.10">
    <property type="match status" value="1"/>
</dbReference>
<dbReference type="Gene3D" id="1.10.287.130">
    <property type="match status" value="1"/>
</dbReference>
<dbReference type="PROSITE" id="PS50885">
    <property type="entry name" value="HAMP"/>
    <property type="match status" value="1"/>
</dbReference>
<gene>
    <name evidence="17" type="ORF">J2S02_002386</name>
</gene>
<comment type="caution">
    <text evidence="17">The sequence shown here is derived from an EMBL/GenBank/DDBJ whole genome shotgun (WGS) entry which is preliminary data.</text>
</comment>
<evidence type="ECO:0000256" key="7">
    <source>
        <dbReference type="ARBA" id="ARBA00022692"/>
    </source>
</evidence>
<dbReference type="PANTHER" id="PTHR45528">
    <property type="entry name" value="SENSOR HISTIDINE KINASE CPXA"/>
    <property type="match status" value="1"/>
</dbReference>
<evidence type="ECO:0000256" key="12">
    <source>
        <dbReference type="ARBA" id="ARBA00023012"/>
    </source>
</evidence>
<dbReference type="Gene3D" id="3.30.565.10">
    <property type="entry name" value="Histidine kinase-like ATPase, C-terminal domain"/>
    <property type="match status" value="1"/>
</dbReference>
<keyword evidence="10" id="KW-0067">ATP-binding</keyword>
<dbReference type="InterPro" id="IPR005467">
    <property type="entry name" value="His_kinase_dom"/>
</dbReference>
<dbReference type="Pfam" id="PF00672">
    <property type="entry name" value="HAMP"/>
    <property type="match status" value="1"/>
</dbReference>
<sequence length="468" mass="53806">MKRKVILYFMIIILLTLSLVMTVFGFALTNYYYQGIAGTFRNHVEAINPIWEKGNEFNYGSLEDYSDLIIKSYQYNRAELQLLSNDGELIQSSSGFYEEKTYSIDPKVFSYETIYKKEVIQQTGEKVLAVYIPLILDGQVVGVLRYVSTLANVDEVIQHFLKFGMMICVGVAIVVFLISLRLADSIVRPFKEIIQHTRELSKGRFEKRIKETYPHELGEMSNTLNYMADEIVKMDRLKTDFISSISHELRTPLTGIKGWVETIESPEDLTEQEVKFGLRMIRSESERLMKLVEDLLDFSRYESNRITLNQVELNFDRLVYEVTLQLQKRAKDKNVSIVLESVPVRLFADGDKMRQVILNLLDNAIKFSKKNSEILINLYERNHFAVLEISDKGIGMKQEELRYIMDSFYKVDSKSIGAGLGLAITRNIITKHGGMIDVLSQFGEGTTVVIQLPLVKNLVEEIDNDGKR</sequence>
<evidence type="ECO:0000256" key="4">
    <source>
        <dbReference type="ARBA" id="ARBA00022475"/>
    </source>
</evidence>
<dbReference type="PROSITE" id="PS50109">
    <property type="entry name" value="HIS_KIN"/>
    <property type="match status" value="1"/>
</dbReference>
<accession>A0ABT9Z2I2</accession>
<evidence type="ECO:0000313" key="18">
    <source>
        <dbReference type="Proteomes" id="UP001232245"/>
    </source>
</evidence>
<feature type="domain" description="HAMP" evidence="16">
    <location>
        <begin position="184"/>
        <end position="236"/>
    </location>
</feature>
<dbReference type="InterPro" id="IPR036097">
    <property type="entry name" value="HisK_dim/P_sf"/>
</dbReference>
<evidence type="ECO:0000256" key="8">
    <source>
        <dbReference type="ARBA" id="ARBA00022741"/>
    </source>
</evidence>
<dbReference type="InterPro" id="IPR050398">
    <property type="entry name" value="HssS/ArlS-like"/>
</dbReference>
<evidence type="ECO:0000256" key="10">
    <source>
        <dbReference type="ARBA" id="ARBA00022840"/>
    </source>
</evidence>
<keyword evidence="7 14" id="KW-0812">Transmembrane</keyword>
<dbReference type="CDD" id="cd00075">
    <property type="entry name" value="HATPase"/>
    <property type="match status" value="1"/>
</dbReference>
<keyword evidence="5" id="KW-0597">Phosphoprotein</keyword>
<comment type="subcellular location">
    <subcellularLocation>
        <location evidence="2">Cell membrane</location>
        <topology evidence="2">Multi-pass membrane protein</topology>
    </subcellularLocation>
</comment>
<dbReference type="PRINTS" id="PR00344">
    <property type="entry name" value="BCTRLSENSOR"/>
</dbReference>
<keyword evidence="4" id="KW-1003">Cell membrane</keyword>
<dbReference type="PANTHER" id="PTHR45528:SF1">
    <property type="entry name" value="SENSOR HISTIDINE KINASE CPXA"/>
    <property type="match status" value="1"/>
</dbReference>
<feature type="transmembrane region" description="Helical" evidence="14">
    <location>
        <begin position="127"/>
        <end position="148"/>
    </location>
</feature>
<keyword evidence="18" id="KW-1185">Reference proteome</keyword>
<dbReference type="SUPFAM" id="SSF47384">
    <property type="entry name" value="Homodimeric domain of signal transducing histidine kinase"/>
    <property type="match status" value="1"/>
</dbReference>
<evidence type="ECO:0000256" key="2">
    <source>
        <dbReference type="ARBA" id="ARBA00004651"/>
    </source>
</evidence>
<dbReference type="CDD" id="cd00082">
    <property type="entry name" value="HisKA"/>
    <property type="match status" value="1"/>
</dbReference>
<feature type="transmembrane region" description="Helical" evidence="14">
    <location>
        <begin position="160"/>
        <end position="183"/>
    </location>
</feature>
<keyword evidence="6" id="KW-0808">Transferase</keyword>
<dbReference type="RefSeq" id="WP_174881864.1">
    <property type="nucleotide sequence ID" value="NZ_CADEPK010000450.1"/>
</dbReference>
<evidence type="ECO:0000256" key="6">
    <source>
        <dbReference type="ARBA" id="ARBA00022679"/>
    </source>
</evidence>
<dbReference type="EMBL" id="JAUSTZ010000003">
    <property type="protein sequence ID" value="MDQ0226042.1"/>
    <property type="molecule type" value="Genomic_DNA"/>
</dbReference>
<feature type="domain" description="Histidine kinase" evidence="15">
    <location>
        <begin position="244"/>
        <end position="456"/>
    </location>
</feature>
<dbReference type="SUPFAM" id="SSF55874">
    <property type="entry name" value="ATPase domain of HSP90 chaperone/DNA topoisomerase II/histidine kinase"/>
    <property type="match status" value="1"/>
</dbReference>
<feature type="transmembrane region" description="Helical" evidence="14">
    <location>
        <begin position="6"/>
        <end position="33"/>
    </location>
</feature>
<evidence type="ECO:0000259" key="16">
    <source>
        <dbReference type="PROSITE" id="PS50885"/>
    </source>
</evidence>
<comment type="catalytic activity">
    <reaction evidence="1">
        <text>ATP + protein L-histidine = ADP + protein N-phospho-L-histidine.</text>
        <dbReference type="EC" id="2.7.13.3"/>
    </reaction>
</comment>
<dbReference type="Pfam" id="PF00512">
    <property type="entry name" value="HisKA"/>
    <property type="match status" value="1"/>
</dbReference>
<evidence type="ECO:0000256" key="11">
    <source>
        <dbReference type="ARBA" id="ARBA00022989"/>
    </source>
</evidence>
<dbReference type="InterPro" id="IPR003660">
    <property type="entry name" value="HAMP_dom"/>
</dbReference>
<keyword evidence="9 17" id="KW-0418">Kinase</keyword>
<evidence type="ECO:0000256" key="9">
    <source>
        <dbReference type="ARBA" id="ARBA00022777"/>
    </source>
</evidence>
<protein>
    <recommendedName>
        <fullName evidence="3">histidine kinase</fullName>
        <ecNumber evidence="3">2.7.13.3</ecNumber>
    </recommendedName>
</protein>
<proteinExistence type="predicted"/>
<reference evidence="17 18" key="1">
    <citation type="submission" date="2023-07" db="EMBL/GenBank/DDBJ databases">
        <title>Genomic Encyclopedia of Type Strains, Phase IV (KMG-IV): sequencing the most valuable type-strain genomes for metagenomic binning, comparative biology and taxonomic classification.</title>
        <authorList>
            <person name="Goeker M."/>
        </authorList>
    </citation>
    <scope>NUCLEOTIDE SEQUENCE [LARGE SCALE GENOMIC DNA]</scope>
    <source>
        <strain evidence="17 18">DSM 17723</strain>
    </source>
</reference>
<dbReference type="GO" id="GO:0016301">
    <property type="term" value="F:kinase activity"/>
    <property type="evidence" value="ECO:0007669"/>
    <property type="project" value="UniProtKB-KW"/>
</dbReference>
<dbReference type="SMART" id="SM00388">
    <property type="entry name" value="HisKA"/>
    <property type="match status" value="1"/>
</dbReference>
<dbReference type="InterPro" id="IPR003594">
    <property type="entry name" value="HATPase_dom"/>
</dbReference>
<evidence type="ECO:0000256" key="5">
    <source>
        <dbReference type="ARBA" id="ARBA00022553"/>
    </source>
</evidence>
<organism evidence="17 18">
    <name type="scientific">Metabacillus niabensis</name>
    <dbReference type="NCBI Taxonomy" id="324854"/>
    <lineage>
        <taxon>Bacteria</taxon>
        <taxon>Bacillati</taxon>
        <taxon>Bacillota</taxon>
        <taxon>Bacilli</taxon>
        <taxon>Bacillales</taxon>
        <taxon>Bacillaceae</taxon>
        <taxon>Metabacillus</taxon>
    </lineage>
</organism>
<evidence type="ECO:0000256" key="14">
    <source>
        <dbReference type="SAM" id="Phobius"/>
    </source>
</evidence>
<dbReference type="SMART" id="SM00387">
    <property type="entry name" value="HATPase_c"/>
    <property type="match status" value="1"/>
</dbReference>
<name>A0ABT9Z2I2_9BACI</name>
<dbReference type="CDD" id="cd06225">
    <property type="entry name" value="HAMP"/>
    <property type="match status" value="1"/>
</dbReference>
<evidence type="ECO:0000256" key="3">
    <source>
        <dbReference type="ARBA" id="ARBA00012438"/>
    </source>
</evidence>
<dbReference type="EC" id="2.7.13.3" evidence="3"/>
<dbReference type="InterPro" id="IPR004358">
    <property type="entry name" value="Sig_transdc_His_kin-like_C"/>
</dbReference>
<keyword evidence="8" id="KW-0547">Nucleotide-binding</keyword>
<evidence type="ECO:0000313" key="17">
    <source>
        <dbReference type="EMBL" id="MDQ0226042.1"/>
    </source>
</evidence>
<evidence type="ECO:0000259" key="15">
    <source>
        <dbReference type="PROSITE" id="PS50109"/>
    </source>
</evidence>
<dbReference type="InterPro" id="IPR036890">
    <property type="entry name" value="HATPase_C_sf"/>
</dbReference>
<keyword evidence="11 14" id="KW-1133">Transmembrane helix</keyword>